<dbReference type="GeneID" id="31016390"/>
<name>A0A1J9QSA9_9PEZI</name>
<sequence length="313" mass="33319">MAALEGNLIVMIAICSVLFGSYISFQVYNVVTLFRTARLARQGSRDPELGANNPSSTTGNAPPQAGIELKKLPPNPFSRTNTSFLDPRTPPPVPSIRITTTTTTTTTTPRRPAASSPLTDATTTSPCHPSPTYHHCSRDGRPCTISCCSDPFDLEALVSSPHSLQSRDAYSPPGLLASPPPTPAPRRLTIRERRLTPLHAPTSNGDGSSSSSSDGRSVVSPPTAPDDAFSVGSDDDDDLASDRTGVIPCKFSGEISLPPSPPPPLAGLGDDGSDDDDDDDRAISGLENVELDEAWPMPYHHIPDHIRLCRYTV</sequence>
<feature type="compositionally biased region" description="Polar residues" evidence="1">
    <location>
        <begin position="52"/>
        <end position="61"/>
    </location>
</feature>
<evidence type="ECO:0000313" key="4">
    <source>
        <dbReference type="Proteomes" id="UP000183809"/>
    </source>
</evidence>
<organism evidence="3 4">
    <name type="scientific">Diplodia corticola</name>
    <dbReference type="NCBI Taxonomy" id="236234"/>
    <lineage>
        <taxon>Eukaryota</taxon>
        <taxon>Fungi</taxon>
        <taxon>Dikarya</taxon>
        <taxon>Ascomycota</taxon>
        <taxon>Pezizomycotina</taxon>
        <taxon>Dothideomycetes</taxon>
        <taxon>Dothideomycetes incertae sedis</taxon>
        <taxon>Botryosphaeriales</taxon>
        <taxon>Botryosphaeriaceae</taxon>
        <taxon>Diplodia</taxon>
    </lineage>
</organism>
<gene>
    <name evidence="3" type="ORF">BKCO1_4400070</name>
</gene>
<comment type="caution">
    <text evidence="3">The sequence shown here is derived from an EMBL/GenBank/DDBJ whole genome shotgun (WGS) entry which is preliminary data.</text>
</comment>
<accession>A0A1J9QSA9</accession>
<feature type="compositionally biased region" description="Low complexity" evidence="1">
    <location>
        <begin position="95"/>
        <end position="117"/>
    </location>
</feature>
<dbReference type="EMBL" id="MNUE01000044">
    <property type="protein sequence ID" value="OJD31854.1"/>
    <property type="molecule type" value="Genomic_DNA"/>
</dbReference>
<feature type="compositionally biased region" description="Acidic residues" evidence="1">
    <location>
        <begin position="271"/>
        <end position="280"/>
    </location>
</feature>
<keyword evidence="2" id="KW-1133">Transmembrane helix</keyword>
<feature type="compositionally biased region" description="Polar residues" evidence="1">
    <location>
        <begin position="118"/>
        <end position="127"/>
    </location>
</feature>
<protein>
    <submittedName>
        <fullName evidence="3">Uncharacterized protein</fullName>
    </submittedName>
</protein>
<feature type="region of interest" description="Disordered" evidence="1">
    <location>
        <begin position="43"/>
        <end position="139"/>
    </location>
</feature>
<evidence type="ECO:0000256" key="1">
    <source>
        <dbReference type="SAM" id="MobiDB-lite"/>
    </source>
</evidence>
<evidence type="ECO:0000256" key="2">
    <source>
        <dbReference type="SAM" id="Phobius"/>
    </source>
</evidence>
<reference evidence="3 4" key="1">
    <citation type="submission" date="2016-10" db="EMBL/GenBank/DDBJ databases">
        <title>Proteomics and genomics reveal pathogen-plant mechanisms compatible with a hemibiotrophic lifestyle of Diplodia corticola.</title>
        <authorList>
            <person name="Fernandes I."/>
            <person name="De Jonge R."/>
            <person name="Van De Peer Y."/>
            <person name="Devreese B."/>
            <person name="Alves A."/>
            <person name="Esteves A.C."/>
        </authorList>
    </citation>
    <scope>NUCLEOTIDE SEQUENCE [LARGE SCALE GENOMIC DNA]</scope>
    <source>
        <strain evidence="3 4">CBS 112549</strain>
    </source>
</reference>
<keyword evidence="2" id="KW-0472">Membrane</keyword>
<keyword evidence="4" id="KW-1185">Reference proteome</keyword>
<proteinExistence type="predicted"/>
<feature type="region of interest" description="Disordered" evidence="1">
    <location>
        <begin position="163"/>
        <end position="288"/>
    </location>
</feature>
<feature type="compositionally biased region" description="Low complexity" evidence="1">
    <location>
        <begin position="203"/>
        <end position="232"/>
    </location>
</feature>
<dbReference type="AlphaFoldDB" id="A0A1J9QSA9"/>
<dbReference type="Proteomes" id="UP000183809">
    <property type="component" value="Unassembled WGS sequence"/>
</dbReference>
<dbReference type="RefSeq" id="XP_020128114.1">
    <property type="nucleotide sequence ID" value="XM_020276129.1"/>
</dbReference>
<evidence type="ECO:0000313" key="3">
    <source>
        <dbReference type="EMBL" id="OJD31854.1"/>
    </source>
</evidence>
<keyword evidence="2" id="KW-0812">Transmembrane</keyword>
<feature type="transmembrane region" description="Helical" evidence="2">
    <location>
        <begin position="6"/>
        <end position="31"/>
    </location>
</feature>